<accession>A0A382I4T6</accession>
<evidence type="ECO:0000313" key="1">
    <source>
        <dbReference type="EMBL" id="SVB94680.1"/>
    </source>
</evidence>
<proteinExistence type="predicted"/>
<organism evidence="1">
    <name type="scientific">marine metagenome</name>
    <dbReference type="NCBI Taxonomy" id="408172"/>
    <lineage>
        <taxon>unclassified sequences</taxon>
        <taxon>metagenomes</taxon>
        <taxon>ecological metagenomes</taxon>
    </lineage>
</organism>
<sequence length="447" mass="49553">PDSSHAMILTGDELRGEEFPEGVITNAPTLVDGSTYNISYIAFDPAGNESNHILVENILYDITKPEVAIIYPLPRSISRTSAVTYTLSEELFEGQFKWRWLGGIEDTLAPYISILSEEERTAGEHVEILLENNPLVVENALYMMTILGRDRAGNKTEPAFVQGLQYDFTPPELTIISPQDGIAINQKNVHYVNSELLETAQMIWQWTGGEPDNNSPHFVNLVMDELQGDEIGPIVLSNSPDLVDGAIYSLLYVALDPAGNQSDTTRKVDILFDVTPPKITITYPSSNIFTTETKLLFDSSEDIYNFIIKWNGTRIGETDNLILYENPNVLNAGSINSDDLFIPELKDGYNYTITLSGEDRAGNLSTPAELNDVKIDLTPPEFTSFSPLSSTFINHMNIGWNLSEDIEAGSLEFISSGGTQVVDLSGEEKNMGERIPNFLDNVRILVI</sequence>
<dbReference type="EMBL" id="UINC01065235">
    <property type="protein sequence ID" value="SVB94680.1"/>
    <property type="molecule type" value="Genomic_DNA"/>
</dbReference>
<evidence type="ECO:0008006" key="2">
    <source>
        <dbReference type="Google" id="ProtNLM"/>
    </source>
</evidence>
<feature type="non-terminal residue" evidence="1">
    <location>
        <position position="1"/>
    </location>
</feature>
<name>A0A382I4T6_9ZZZZ</name>
<protein>
    <recommendedName>
        <fullName evidence="2">Ig-like domain-containing protein</fullName>
    </recommendedName>
</protein>
<reference evidence="1" key="1">
    <citation type="submission" date="2018-05" db="EMBL/GenBank/DDBJ databases">
        <authorList>
            <person name="Lanie J.A."/>
            <person name="Ng W.-L."/>
            <person name="Kazmierczak K.M."/>
            <person name="Andrzejewski T.M."/>
            <person name="Davidsen T.M."/>
            <person name="Wayne K.J."/>
            <person name="Tettelin H."/>
            <person name="Glass J.I."/>
            <person name="Rusch D."/>
            <person name="Podicherti R."/>
            <person name="Tsui H.-C.T."/>
            <person name="Winkler M.E."/>
        </authorList>
    </citation>
    <scope>NUCLEOTIDE SEQUENCE</scope>
</reference>
<dbReference type="AlphaFoldDB" id="A0A382I4T6"/>
<gene>
    <name evidence="1" type="ORF">METZ01_LOCUS247534</name>
</gene>